<keyword evidence="1" id="KW-0812">Transmembrane</keyword>
<keyword evidence="3" id="KW-1185">Reference proteome</keyword>
<comment type="caution">
    <text evidence="2">The sequence shown here is derived from an EMBL/GenBank/DDBJ whole genome shotgun (WGS) entry which is preliminary data.</text>
</comment>
<keyword evidence="1" id="KW-0472">Membrane</keyword>
<proteinExistence type="predicted"/>
<keyword evidence="1" id="KW-1133">Transmembrane helix</keyword>
<protein>
    <submittedName>
        <fullName evidence="2">Uncharacterized protein</fullName>
    </submittedName>
</protein>
<feature type="transmembrane region" description="Helical" evidence="1">
    <location>
        <begin position="41"/>
        <end position="59"/>
    </location>
</feature>
<accession>A0A9W4U5D4</accession>
<dbReference type="EMBL" id="CAOQHR010000001">
    <property type="protein sequence ID" value="CAI6251588.1"/>
    <property type="molecule type" value="Genomic_DNA"/>
</dbReference>
<organism evidence="2 3">
    <name type="scientific">Periconia digitata</name>
    <dbReference type="NCBI Taxonomy" id="1303443"/>
    <lineage>
        <taxon>Eukaryota</taxon>
        <taxon>Fungi</taxon>
        <taxon>Dikarya</taxon>
        <taxon>Ascomycota</taxon>
        <taxon>Pezizomycotina</taxon>
        <taxon>Dothideomycetes</taxon>
        <taxon>Pleosporomycetidae</taxon>
        <taxon>Pleosporales</taxon>
        <taxon>Massarineae</taxon>
        <taxon>Periconiaceae</taxon>
        <taxon>Periconia</taxon>
    </lineage>
</organism>
<evidence type="ECO:0000313" key="3">
    <source>
        <dbReference type="Proteomes" id="UP001152607"/>
    </source>
</evidence>
<dbReference type="Proteomes" id="UP001152607">
    <property type="component" value="Unassembled WGS sequence"/>
</dbReference>
<sequence>MVVHATLGCVTFQKTFHLHNATAPLEEHTKRLDQGSPLSVLQLWGAFLLVCVALLVMSIKSGEKSGYDR</sequence>
<gene>
    <name evidence="2" type="ORF">PDIGIT_LOCUS991</name>
</gene>
<dbReference type="AlphaFoldDB" id="A0A9W4U5D4"/>
<evidence type="ECO:0000256" key="1">
    <source>
        <dbReference type="SAM" id="Phobius"/>
    </source>
</evidence>
<name>A0A9W4U5D4_9PLEO</name>
<reference evidence="2" key="1">
    <citation type="submission" date="2023-01" db="EMBL/GenBank/DDBJ databases">
        <authorList>
            <person name="Van Ghelder C."/>
            <person name="Rancurel C."/>
        </authorList>
    </citation>
    <scope>NUCLEOTIDE SEQUENCE</scope>
    <source>
        <strain evidence="2">CNCM I-4278</strain>
    </source>
</reference>
<evidence type="ECO:0000313" key="2">
    <source>
        <dbReference type="EMBL" id="CAI6251588.1"/>
    </source>
</evidence>